<feature type="compositionally biased region" description="Low complexity" evidence="8">
    <location>
        <begin position="1"/>
        <end position="10"/>
    </location>
</feature>
<dbReference type="PROSITE" id="PS50186">
    <property type="entry name" value="DEP"/>
    <property type="match status" value="1"/>
</dbReference>
<dbReference type="SMART" id="SM00228">
    <property type="entry name" value="PDZ"/>
    <property type="match status" value="1"/>
</dbReference>
<evidence type="ECO:0000259" key="9">
    <source>
        <dbReference type="PROSITE" id="PS50106"/>
    </source>
</evidence>
<dbReference type="AlphaFoldDB" id="A0AAF3F4S3"/>
<feature type="region of interest" description="Disordered" evidence="8">
    <location>
        <begin position="973"/>
        <end position="1002"/>
    </location>
</feature>
<evidence type="ECO:0000259" key="10">
    <source>
        <dbReference type="PROSITE" id="PS50186"/>
    </source>
</evidence>
<dbReference type="WBParaSite" id="MBELARI_LOCUS21506">
    <property type="protein sequence ID" value="MBELARI_LOCUS21506"/>
    <property type="gene ID" value="MBELARI_LOCUS21506"/>
</dbReference>
<dbReference type="GO" id="GO:0016477">
    <property type="term" value="P:cell migration"/>
    <property type="evidence" value="ECO:0007669"/>
    <property type="project" value="UniProtKB-ARBA"/>
</dbReference>
<feature type="region of interest" description="Disordered" evidence="8">
    <location>
        <begin position="203"/>
        <end position="224"/>
    </location>
</feature>
<dbReference type="PANTHER" id="PTHR10878">
    <property type="entry name" value="SEGMENT POLARITY PROTEIN DISHEVELLED"/>
    <property type="match status" value="1"/>
</dbReference>
<dbReference type="GO" id="GO:0005938">
    <property type="term" value="C:cell cortex"/>
    <property type="evidence" value="ECO:0007669"/>
    <property type="project" value="UniProtKB-ARBA"/>
</dbReference>
<dbReference type="Proteomes" id="UP000887575">
    <property type="component" value="Unassembled WGS sequence"/>
</dbReference>
<sequence length="1002" mass="110350">MSPGPSLLPSRPRHSSDDSKPSTSFLKDLLLNEARRHKSDNGKSRVAQIVSRMEKAFTHDSPKIPPLAEPESMSIDEENSLSLRPNESKKPKKSFSRTSTKYLNSIFNKSDKSESDAESKTSRILSLPSLAKPVLLLRRKSEKSDISAASTIDVIPTRGGSVRRSEAIDFEVFRLKKRQSEGSLEGERAAKGKKRLSLRIEERISPAGGNTGNGPPTATPPRQLRLHRGRSNQQVTPLADIVPSSPTKNTQGFSFANFVKAIPKKSISKVQQPKSDSSISIKSIPRIEEPTTSTLPLPKLLKNNEPNRLSIDFENKEEKKRRKSKKLSLGKEEVVLRPLSPIEGTSPTPSIVIRRATPEAVRQRQPTKILRRLGVPIEVDCDPRQDEESESQIHIKTLSVPSIGPTLNQPVEAKEVKEVREIKAEQVRNPDSEDLKFLSQFLRKSSSERRRRRPVQGPRPLSRTMTQVEANLLPPLYENDDGTASQPQESLQSSRRHQRRYQGSHTTSCYTGRKDAAPDATPRRHLIGFLHRTSHLSLTSELSGDASFYLIGHRGRKFDPESTIGSESDARVLSDEDDRGSTTTDFTSVSRQAENMRRRRKQRNFRRPSRASSFSSITESSMSLDVITVTLNMDTVNFLGISIVGQSSARGDNGIYVANIMKGGAVAIDGRIEAGDMILQVNDIAFDNFTNDQAVDVLRDAVARKGPIKLTVAKSFDGGPKSCFTVPRHKLMDEPVRPIDTQAWIRHTNAMRGMPSIIEGSEGAPTPLPGDYQAGIRPGSSSTVTSGSQPGQGTVVHALRLDTQAEKKRVVEAMAMPNSGLEIKNRTWLKIPIPNSFLGSELVDWLLDHVEGLRERKDARKYAEDLLKAKLISHAIKKHTFIEQCYYILGEECADLAHYRSVQAVTDPSSNWQWTAGQSLVPPGGGLPKPQGPHPTQANSMGSTMVRHAGTTNDGTRLYVSGYASMPVSPFPILPRGAGPDIHSQASGGSGSGGSGSDHRRK</sequence>
<dbReference type="PANTHER" id="PTHR10878:SF25">
    <property type="entry name" value="SEGMENT POLARITY PROTEIN DISHEVELLED"/>
    <property type="match status" value="1"/>
</dbReference>
<dbReference type="CDD" id="cd06717">
    <property type="entry name" value="PDZ_Dishevelled-like"/>
    <property type="match status" value="1"/>
</dbReference>
<keyword evidence="4" id="KW-0217">Developmental protein</keyword>
<evidence type="ECO:0000256" key="6">
    <source>
        <dbReference type="ARBA" id="ARBA00022687"/>
    </source>
</evidence>
<dbReference type="FunFam" id="2.30.42.10:FF:000203">
    <property type="entry name" value="DiSHevelled related"/>
    <property type="match status" value="1"/>
</dbReference>
<dbReference type="SMART" id="SM00049">
    <property type="entry name" value="DEP"/>
    <property type="match status" value="1"/>
</dbReference>
<organism evidence="11 12">
    <name type="scientific">Mesorhabditis belari</name>
    <dbReference type="NCBI Taxonomy" id="2138241"/>
    <lineage>
        <taxon>Eukaryota</taxon>
        <taxon>Metazoa</taxon>
        <taxon>Ecdysozoa</taxon>
        <taxon>Nematoda</taxon>
        <taxon>Chromadorea</taxon>
        <taxon>Rhabditida</taxon>
        <taxon>Rhabditina</taxon>
        <taxon>Rhabditomorpha</taxon>
        <taxon>Rhabditoidea</taxon>
        <taxon>Rhabditidae</taxon>
        <taxon>Mesorhabditinae</taxon>
        <taxon>Mesorhabditis</taxon>
    </lineage>
</organism>
<dbReference type="GO" id="GO:0048646">
    <property type="term" value="P:anatomical structure formation involved in morphogenesis"/>
    <property type="evidence" value="ECO:0007669"/>
    <property type="project" value="UniProtKB-ARBA"/>
</dbReference>
<dbReference type="GO" id="GO:0048730">
    <property type="term" value="P:epidermis morphogenesis"/>
    <property type="evidence" value="ECO:0007669"/>
    <property type="project" value="UniProtKB-ARBA"/>
</dbReference>
<dbReference type="GO" id="GO:0003002">
    <property type="term" value="P:regionalization"/>
    <property type="evidence" value="ECO:0007669"/>
    <property type="project" value="UniProtKB-ARBA"/>
</dbReference>
<dbReference type="Pfam" id="PF02377">
    <property type="entry name" value="Dishevelled"/>
    <property type="match status" value="1"/>
</dbReference>
<comment type="similarity">
    <text evidence="3">Belongs to the DSH family.</text>
</comment>
<dbReference type="InterPro" id="IPR000591">
    <property type="entry name" value="DEP_dom"/>
</dbReference>
<feature type="domain" description="DEP" evidence="10">
    <location>
        <begin position="817"/>
        <end position="891"/>
    </location>
</feature>
<evidence type="ECO:0000256" key="3">
    <source>
        <dbReference type="ARBA" id="ARBA00008735"/>
    </source>
</evidence>
<dbReference type="GO" id="GO:0060070">
    <property type="term" value="P:canonical Wnt signaling pathway"/>
    <property type="evidence" value="ECO:0007669"/>
    <property type="project" value="TreeGrafter"/>
</dbReference>
<keyword evidence="5" id="KW-0963">Cytoplasm</keyword>
<dbReference type="GO" id="GO:0016020">
    <property type="term" value="C:membrane"/>
    <property type="evidence" value="ECO:0007669"/>
    <property type="project" value="UniProtKB-SubCell"/>
</dbReference>
<reference evidence="12" key="1">
    <citation type="submission" date="2024-02" db="UniProtKB">
        <authorList>
            <consortium name="WormBaseParasite"/>
        </authorList>
    </citation>
    <scope>IDENTIFICATION</scope>
</reference>
<dbReference type="GO" id="GO:0000132">
    <property type="term" value="P:establishment of mitotic spindle orientation"/>
    <property type="evidence" value="ECO:0007669"/>
    <property type="project" value="UniProtKB-ARBA"/>
</dbReference>
<evidence type="ECO:0000313" key="12">
    <source>
        <dbReference type="WBParaSite" id="MBELARI_LOCUS21506"/>
    </source>
</evidence>
<dbReference type="Gene3D" id="2.30.42.10">
    <property type="match status" value="1"/>
</dbReference>
<dbReference type="GO" id="GO:0035556">
    <property type="term" value="P:intracellular signal transduction"/>
    <property type="evidence" value="ECO:0007669"/>
    <property type="project" value="InterPro"/>
</dbReference>
<dbReference type="InterPro" id="IPR015506">
    <property type="entry name" value="Dsh/Dvl-rel"/>
</dbReference>
<evidence type="ECO:0000256" key="2">
    <source>
        <dbReference type="ARBA" id="ARBA00004496"/>
    </source>
</evidence>
<dbReference type="InterPro" id="IPR003351">
    <property type="entry name" value="Dishevelled_protein_dom"/>
</dbReference>
<dbReference type="GO" id="GO:0048699">
    <property type="term" value="P:generation of neurons"/>
    <property type="evidence" value="ECO:0007669"/>
    <property type="project" value="UniProtKB-ARBA"/>
</dbReference>
<evidence type="ECO:0000313" key="11">
    <source>
        <dbReference type="Proteomes" id="UP000887575"/>
    </source>
</evidence>
<dbReference type="InterPro" id="IPR001478">
    <property type="entry name" value="PDZ"/>
</dbReference>
<dbReference type="InterPro" id="IPR036034">
    <property type="entry name" value="PDZ_sf"/>
</dbReference>
<feature type="compositionally biased region" description="Basic residues" evidence="8">
    <location>
        <begin position="597"/>
        <end position="609"/>
    </location>
</feature>
<accession>A0AAF3F4S3</accession>
<feature type="region of interest" description="Disordered" evidence="8">
    <location>
        <begin position="921"/>
        <end position="942"/>
    </location>
</feature>
<dbReference type="PROSITE" id="PS50106">
    <property type="entry name" value="PDZ"/>
    <property type="match status" value="1"/>
</dbReference>
<evidence type="ECO:0000256" key="5">
    <source>
        <dbReference type="ARBA" id="ARBA00022490"/>
    </source>
</evidence>
<dbReference type="InterPro" id="IPR036388">
    <property type="entry name" value="WH-like_DNA-bd_sf"/>
</dbReference>
<dbReference type="Pfam" id="PF00595">
    <property type="entry name" value="PDZ"/>
    <property type="match status" value="1"/>
</dbReference>
<feature type="compositionally biased region" description="Polar residues" evidence="8">
    <location>
        <begin position="581"/>
        <end position="593"/>
    </location>
</feature>
<dbReference type="SUPFAM" id="SSF50156">
    <property type="entry name" value="PDZ domain-like"/>
    <property type="match status" value="1"/>
</dbReference>
<feature type="compositionally biased region" description="Polar residues" evidence="8">
    <location>
        <begin position="482"/>
        <end position="493"/>
    </location>
</feature>
<feature type="compositionally biased region" description="Low complexity" evidence="8">
    <location>
        <begin position="274"/>
        <end position="284"/>
    </location>
</feature>
<feature type="region of interest" description="Disordered" evidence="8">
    <location>
        <begin position="1"/>
        <end position="98"/>
    </location>
</feature>
<dbReference type="SUPFAM" id="SSF46785">
    <property type="entry name" value="Winged helix' DNA-binding domain"/>
    <property type="match status" value="1"/>
</dbReference>
<feature type="region of interest" description="Disordered" evidence="8">
    <location>
        <begin position="265"/>
        <end position="284"/>
    </location>
</feature>
<dbReference type="Gene3D" id="1.10.10.10">
    <property type="entry name" value="Winged helix-like DNA-binding domain superfamily/Winged helix DNA-binding domain"/>
    <property type="match status" value="1"/>
</dbReference>
<dbReference type="CDD" id="cd04438">
    <property type="entry name" value="DEP_dishevelled"/>
    <property type="match status" value="1"/>
</dbReference>
<feature type="domain" description="PDZ" evidence="9">
    <location>
        <begin position="628"/>
        <end position="701"/>
    </location>
</feature>
<proteinExistence type="inferred from homology"/>
<dbReference type="GO" id="GO:0048598">
    <property type="term" value="P:embryonic morphogenesis"/>
    <property type="evidence" value="ECO:0007669"/>
    <property type="project" value="UniProtKB-ARBA"/>
</dbReference>
<keyword evidence="6" id="KW-0879">Wnt signaling pathway</keyword>
<evidence type="ECO:0000256" key="4">
    <source>
        <dbReference type="ARBA" id="ARBA00022473"/>
    </source>
</evidence>
<dbReference type="GO" id="GO:0005829">
    <property type="term" value="C:cytosol"/>
    <property type="evidence" value="ECO:0007669"/>
    <property type="project" value="TreeGrafter"/>
</dbReference>
<dbReference type="GO" id="GO:0005109">
    <property type="term" value="F:frizzled binding"/>
    <property type="evidence" value="ECO:0007669"/>
    <property type="project" value="TreeGrafter"/>
</dbReference>
<evidence type="ECO:0000256" key="8">
    <source>
        <dbReference type="SAM" id="MobiDB-lite"/>
    </source>
</evidence>
<dbReference type="FunFam" id="1.10.10.10:FF:000400">
    <property type="entry name" value="DiSHevelled related"/>
    <property type="match status" value="1"/>
</dbReference>
<feature type="compositionally biased region" description="Basic and acidic residues" evidence="8">
    <location>
        <begin position="52"/>
        <end position="62"/>
    </location>
</feature>
<comment type="subcellular location">
    <subcellularLocation>
        <location evidence="2">Cytoplasm</location>
    </subcellularLocation>
    <subcellularLocation>
        <location evidence="1">Membrane</location>
    </subcellularLocation>
</comment>
<evidence type="ECO:0000256" key="7">
    <source>
        <dbReference type="ARBA" id="ARBA00023136"/>
    </source>
</evidence>
<dbReference type="PRINTS" id="PR01760">
    <property type="entry name" value="DISHEVELLED"/>
</dbReference>
<feature type="region of interest" description="Disordered" evidence="8">
    <location>
        <begin position="560"/>
        <end position="612"/>
    </location>
</feature>
<keyword evidence="7" id="KW-0472">Membrane</keyword>
<feature type="region of interest" description="Disordered" evidence="8">
    <location>
        <begin position="442"/>
        <end position="517"/>
    </location>
</feature>
<evidence type="ECO:0000256" key="1">
    <source>
        <dbReference type="ARBA" id="ARBA00004370"/>
    </source>
</evidence>
<dbReference type="InterPro" id="IPR036390">
    <property type="entry name" value="WH_DNA-bd_sf"/>
</dbReference>
<dbReference type="GO" id="GO:0009887">
    <property type="term" value="P:animal organ morphogenesis"/>
    <property type="evidence" value="ECO:0007669"/>
    <property type="project" value="UniProtKB-ARBA"/>
</dbReference>
<protein>
    <submittedName>
        <fullName evidence="12">Uncharacterized protein</fullName>
    </submittedName>
</protein>
<name>A0AAF3F4S3_9BILA</name>
<dbReference type="GO" id="GO:0035591">
    <property type="term" value="F:signaling adaptor activity"/>
    <property type="evidence" value="ECO:0007669"/>
    <property type="project" value="UniProtKB-ARBA"/>
</dbReference>
<dbReference type="GO" id="GO:0048468">
    <property type="term" value="P:cell development"/>
    <property type="evidence" value="ECO:0007669"/>
    <property type="project" value="UniProtKB-ARBA"/>
</dbReference>
<dbReference type="InterPro" id="IPR008339">
    <property type="entry name" value="Dishevelled_fam"/>
</dbReference>
<keyword evidence="11" id="KW-1185">Reference proteome</keyword>
<dbReference type="Pfam" id="PF00610">
    <property type="entry name" value="DEP"/>
    <property type="match status" value="1"/>
</dbReference>